<reference evidence="8 9" key="1">
    <citation type="journal article" date="2014" name="Genome Announc.">
        <title>Complete Genome Sequence of Polychlorinated Biphenyl Degrader Comamonas testosteroni TK102 (NBRC 109938).</title>
        <authorList>
            <person name="Fukuda K."/>
            <person name="Hosoyama A."/>
            <person name="Tsuchikane K."/>
            <person name="Ohji S."/>
            <person name="Yamazoe A."/>
            <person name="Fujita N."/>
            <person name="Shintani M."/>
            <person name="Kimbara K."/>
        </authorList>
    </citation>
    <scope>NUCLEOTIDE SEQUENCE [LARGE SCALE GENOMIC DNA]</scope>
    <source>
        <strain evidence="8">TK102</strain>
    </source>
</reference>
<keyword evidence="5 7" id="KW-1133">Transmembrane helix</keyword>
<evidence type="ECO:0000256" key="1">
    <source>
        <dbReference type="ARBA" id="ARBA00004651"/>
    </source>
</evidence>
<feature type="transmembrane region" description="Helical" evidence="7">
    <location>
        <begin position="275"/>
        <end position="298"/>
    </location>
</feature>
<feature type="transmembrane region" description="Helical" evidence="7">
    <location>
        <begin position="157"/>
        <end position="188"/>
    </location>
</feature>
<comment type="subcellular location">
    <subcellularLocation>
        <location evidence="1">Cell membrane</location>
        <topology evidence="1">Multi-pass membrane protein</topology>
    </subcellularLocation>
</comment>
<sequence>MTDSTNTLQHEAAAARGSPVEVFGAFLKLGLTSFGGPIAHLGYFRSEFVERRRWLDDRSYSDLVALCQFLPGPASSQVGMALGLGRAGWLGLLAAWAGFTLPSAIALILFAFGIAEYQGLAQSGWVHGLKVVAVAIVAQAVWGMVKSLCPDRPRAALAILAALLTMVLPSAAGQLAAIAVAGLLGWWTLKIAQPGGGHAHSYPVSRKLGIVALLLFAAPLVGLPLWAAATDSSTIALLEGVYRSGALVFGGGHVVLPLLQASVVPSGVVSNADFLAGYGAAQAVPGPLFTFSAYLGAVAHGPLHGWIGGLALLGTIFLPAFFMLVGALPFWEGLRHRAGIQTAMAGINAGVVGILVSALYDPVWTSAIHSKADFGLALLSFGLLTVGRVPPALVVLLAGLVGWVMAMGV</sequence>
<dbReference type="GO" id="GO:0015109">
    <property type="term" value="F:chromate transmembrane transporter activity"/>
    <property type="evidence" value="ECO:0007669"/>
    <property type="project" value="InterPro"/>
</dbReference>
<feature type="transmembrane region" description="Helical" evidence="7">
    <location>
        <begin position="208"/>
        <end position="229"/>
    </location>
</feature>
<evidence type="ECO:0000256" key="2">
    <source>
        <dbReference type="ARBA" id="ARBA00005262"/>
    </source>
</evidence>
<dbReference type="RefSeq" id="WP_043371607.1">
    <property type="nucleotide sequence ID" value="NZ_CP006704.1"/>
</dbReference>
<dbReference type="HOGENOM" id="CLU_018106_0_1_4"/>
<dbReference type="Pfam" id="PF02417">
    <property type="entry name" value="Chromate_transp"/>
    <property type="match status" value="2"/>
</dbReference>
<protein>
    <submittedName>
        <fullName evidence="8">Chromate transporter</fullName>
    </submittedName>
</protein>
<dbReference type="InterPro" id="IPR014047">
    <property type="entry name" value="Chr_Tranpt_l_chain"/>
</dbReference>
<evidence type="ECO:0000313" key="9">
    <source>
        <dbReference type="Proteomes" id="UP000028782"/>
    </source>
</evidence>
<comment type="similarity">
    <text evidence="2">Belongs to the chromate ion transporter (CHR) (TC 2.A.51) family.</text>
</comment>
<feature type="transmembrane region" description="Helical" evidence="7">
    <location>
        <begin position="376"/>
        <end position="406"/>
    </location>
</feature>
<feature type="transmembrane region" description="Helical" evidence="7">
    <location>
        <begin position="89"/>
        <end position="112"/>
    </location>
</feature>
<gene>
    <name evidence="8" type="ORF">O987_08380</name>
</gene>
<feature type="transmembrane region" description="Helical" evidence="7">
    <location>
        <begin position="343"/>
        <end position="364"/>
    </location>
</feature>
<evidence type="ECO:0000256" key="6">
    <source>
        <dbReference type="ARBA" id="ARBA00023136"/>
    </source>
</evidence>
<name>A0A076PMB3_COMTE</name>
<dbReference type="PANTHER" id="PTHR33567">
    <property type="entry name" value="CHROMATE ION TRANSPORTER (EUROFUNG)"/>
    <property type="match status" value="1"/>
</dbReference>
<evidence type="ECO:0000256" key="3">
    <source>
        <dbReference type="ARBA" id="ARBA00022475"/>
    </source>
</evidence>
<dbReference type="KEGG" id="ctes:O987_08380"/>
<evidence type="ECO:0000256" key="5">
    <source>
        <dbReference type="ARBA" id="ARBA00022989"/>
    </source>
</evidence>
<dbReference type="InterPro" id="IPR003370">
    <property type="entry name" value="Chromate_transpt"/>
</dbReference>
<dbReference type="NCBIfam" id="TIGR00937">
    <property type="entry name" value="2A51"/>
    <property type="match status" value="1"/>
</dbReference>
<dbReference type="GO" id="GO:0005886">
    <property type="term" value="C:plasma membrane"/>
    <property type="evidence" value="ECO:0007669"/>
    <property type="project" value="UniProtKB-SubCell"/>
</dbReference>
<evidence type="ECO:0000313" key="8">
    <source>
        <dbReference type="EMBL" id="AIJ45821.1"/>
    </source>
</evidence>
<feature type="transmembrane region" description="Helical" evidence="7">
    <location>
        <begin position="241"/>
        <end position="263"/>
    </location>
</feature>
<evidence type="ECO:0000256" key="4">
    <source>
        <dbReference type="ARBA" id="ARBA00022692"/>
    </source>
</evidence>
<organism evidence="8 9">
    <name type="scientific">Comamonas testosteroni TK102</name>
    <dbReference type="NCBI Taxonomy" id="1392005"/>
    <lineage>
        <taxon>Bacteria</taxon>
        <taxon>Pseudomonadati</taxon>
        <taxon>Pseudomonadota</taxon>
        <taxon>Betaproteobacteria</taxon>
        <taxon>Burkholderiales</taxon>
        <taxon>Comamonadaceae</taxon>
        <taxon>Comamonas</taxon>
    </lineage>
</organism>
<dbReference type="Proteomes" id="UP000028782">
    <property type="component" value="Chromosome"/>
</dbReference>
<evidence type="ECO:0000256" key="7">
    <source>
        <dbReference type="SAM" id="Phobius"/>
    </source>
</evidence>
<feature type="transmembrane region" description="Helical" evidence="7">
    <location>
        <begin position="124"/>
        <end position="145"/>
    </location>
</feature>
<keyword evidence="3" id="KW-1003">Cell membrane</keyword>
<feature type="transmembrane region" description="Helical" evidence="7">
    <location>
        <begin position="25"/>
        <end position="44"/>
    </location>
</feature>
<dbReference type="PIRSF" id="PIRSF004810">
    <property type="entry name" value="ChrA"/>
    <property type="match status" value="1"/>
</dbReference>
<proteinExistence type="inferred from homology"/>
<keyword evidence="4 7" id="KW-0812">Transmembrane</keyword>
<dbReference type="AlphaFoldDB" id="A0A076PMB3"/>
<dbReference type="PANTHER" id="PTHR33567:SF3">
    <property type="entry name" value="CHROMATE ION TRANSPORTER (EUROFUNG)"/>
    <property type="match status" value="1"/>
</dbReference>
<accession>A0A076PMB3</accession>
<keyword evidence="6 7" id="KW-0472">Membrane</keyword>
<feature type="transmembrane region" description="Helical" evidence="7">
    <location>
        <begin position="310"/>
        <end position="331"/>
    </location>
</feature>
<dbReference type="EMBL" id="CP006704">
    <property type="protein sequence ID" value="AIJ45821.1"/>
    <property type="molecule type" value="Genomic_DNA"/>
</dbReference>